<dbReference type="PATRIC" id="fig|1339349.3.peg.2936"/>
<sequence length="76" mass="8951">MITFYGNHTLGWCSEKKNHSYIYDFTIYDFTIEVTSLNIFIFSSWGQRYAKSVGRRKKGKQKTHAILLVCVFYSVL</sequence>
<proteinExistence type="predicted"/>
<organism evidence="1 2">
    <name type="scientific">Bacteroides uniformis str. 3978 T3 ii</name>
    <dbReference type="NCBI Taxonomy" id="1339349"/>
    <lineage>
        <taxon>Bacteria</taxon>
        <taxon>Pseudomonadati</taxon>
        <taxon>Bacteroidota</taxon>
        <taxon>Bacteroidia</taxon>
        <taxon>Bacteroidales</taxon>
        <taxon>Bacteroidaceae</taxon>
        <taxon>Bacteroides</taxon>
    </lineage>
</organism>
<dbReference type="Proteomes" id="UP000028013">
    <property type="component" value="Unassembled WGS sequence"/>
</dbReference>
<protein>
    <submittedName>
        <fullName evidence="1">Uncharacterized protein</fullName>
    </submittedName>
</protein>
<name>A0A078RXZ7_BACUN</name>
<accession>A0A078RXZ7</accession>
<gene>
    <name evidence="1" type="ORF">M094_1782</name>
</gene>
<evidence type="ECO:0000313" key="2">
    <source>
        <dbReference type="Proteomes" id="UP000028013"/>
    </source>
</evidence>
<dbReference type="EMBL" id="JNHN01000175">
    <property type="protein sequence ID" value="KDS49678.1"/>
    <property type="molecule type" value="Genomic_DNA"/>
</dbReference>
<dbReference type="AlphaFoldDB" id="A0A078RXZ7"/>
<evidence type="ECO:0000313" key="1">
    <source>
        <dbReference type="EMBL" id="KDS49678.1"/>
    </source>
</evidence>
<reference evidence="1 2" key="1">
    <citation type="submission" date="2014-04" db="EMBL/GenBank/DDBJ databases">
        <authorList>
            <person name="Sears C."/>
            <person name="Carroll K."/>
            <person name="Sack B.R."/>
            <person name="Qadri F."/>
            <person name="Myers L.L."/>
            <person name="Chung G.-T."/>
            <person name="Escheverria P."/>
            <person name="Fraser C.M."/>
            <person name="Sadzewicz L."/>
            <person name="Shefchek K.A."/>
            <person name="Tallon L."/>
            <person name="Das S.P."/>
            <person name="Daugherty S."/>
            <person name="Mongodin E.F."/>
        </authorList>
    </citation>
    <scope>NUCLEOTIDE SEQUENCE [LARGE SCALE GENOMIC DNA]</scope>
    <source>
        <strain evidence="1 2">3978 T3 ii</strain>
    </source>
</reference>
<comment type="caution">
    <text evidence="1">The sequence shown here is derived from an EMBL/GenBank/DDBJ whole genome shotgun (WGS) entry which is preliminary data.</text>
</comment>